<dbReference type="EMBL" id="CP093443">
    <property type="protein sequence ID" value="UVI35780.1"/>
    <property type="molecule type" value="Genomic_DNA"/>
</dbReference>
<feature type="domain" description="Polysaccharide biosynthesis protein CapD-like" evidence="4">
    <location>
        <begin position="293"/>
        <end position="563"/>
    </location>
</feature>
<proteinExistence type="inferred from homology"/>
<keyword evidence="3" id="KW-1133">Transmembrane helix</keyword>
<comment type="similarity">
    <text evidence="1">Belongs to the polysaccharide synthase family.</text>
</comment>
<feature type="transmembrane region" description="Helical" evidence="3">
    <location>
        <begin position="21"/>
        <end position="44"/>
    </location>
</feature>
<accession>A0ABY5SNS1</accession>
<evidence type="ECO:0000313" key="6">
    <source>
        <dbReference type="Proteomes" id="UP001064879"/>
    </source>
</evidence>
<dbReference type="PANTHER" id="PTHR43318:SF1">
    <property type="entry name" value="POLYSACCHARIDE BIOSYNTHESIS PROTEIN EPSC-RELATED"/>
    <property type="match status" value="1"/>
</dbReference>
<keyword evidence="3" id="KW-0812">Transmembrane</keyword>
<reference evidence="5" key="1">
    <citation type="submission" date="2022-03" db="EMBL/GenBank/DDBJ databases">
        <title>Brevibacterium spongiae sp. nov., isolated from marine sponge.</title>
        <authorList>
            <person name="Li Z."/>
            <person name="Zhang M."/>
        </authorList>
    </citation>
    <scope>NUCLEOTIDE SEQUENCE</scope>
    <source>
        <strain evidence="5">WHS-Z9</strain>
    </source>
</reference>
<dbReference type="Pfam" id="PF13727">
    <property type="entry name" value="CoA_binding_3"/>
    <property type="match status" value="1"/>
</dbReference>
<dbReference type="RefSeq" id="WP_265418397.1">
    <property type="nucleotide sequence ID" value="NZ_CP093443.1"/>
</dbReference>
<feature type="transmembrane region" description="Helical" evidence="3">
    <location>
        <begin position="116"/>
        <end position="137"/>
    </location>
</feature>
<feature type="compositionally biased region" description="Low complexity" evidence="2">
    <location>
        <begin position="608"/>
        <end position="627"/>
    </location>
</feature>
<dbReference type="InterPro" id="IPR003869">
    <property type="entry name" value="Polysac_CapD-like"/>
</dbReference>
<dbReference type="Pfam" id="PF02719">
    <property type="entry name" value="Polysacc_synt_2"/>
    <property type="match status" value="1"/>
</dbReference>
<sequence>MKTLNELPAPLPAPGEPQRRRLYSSSIGLACMDAAALIVSWFLVVSLFGRVWGGEFFLLLPMLIIGQLVLGYLLSLYRNRYQLGSDHELRNQGMVAAILFTGTSLAGIVAEYREDIPWLLLALLFAQALMVFGRQLIRVLRQLRLIPVSGEPVVIVGAGDLGASLVTQMMADPLSPYRPVAIVDDDPRKLRQLIHGVPVRGSTSSIAEVVAASDAAGVIVGISDAPAQVFASLVQRLDSEQIWVRAVPSPLDMLSSDVGISDIRDLDVTDLIGRPAAEPESEQISRLVEGRTVLVTGAGGSIGSELCRIISRHNPSRLIMLDRDESELHALCMSLEGRALMDSPDLVLADIRDFQALDRAFAELKPDIVVHAAALKHLPMLESYPAEGWKTNVHGSLNVLRAAQKHGVGRFVNISTDKAANPSSELGRSKFVAERFTAHFAAATGLPYVSVRFGNVLGSRGSVLISFADQIRRGGPLTVTHPDVTRFFMTIPEACLLVLRAAALGSSGQTQVLDMGEPVRIVDLAKRLMAVTGRTCPIIYTGLRVGEKLNEELFSPEELDRTSTNGVSWTVDVPPLDPDSVPEPAASLEDIRSCYLITVDAAETPSATATATATAGPADGPGVDASASTVTDSGELPVIDVDHGTQALGLSAQGRA</sequence>
<name>A0ABY5SNS1_9MICO</name>
<dbReference type="Gene3D" id="3.40.50.720">
    <property type="entry name" value="NAD(P)-binding Rossmann-like Domain"/>
    <property type="match status" value="2"/>
</dbReference>
<feature type="region of interest" description="Disordered" evidence="2">
    <location>
        <begin position="608"/>
        <end position="630"/>
    </location>
</feature>
<dbReference type="SUPFAM" id="SSF51735">
    <property type="entry name" value="NAD(P)-binding Rossmann-fold domains"/>
    <property type="match status" value="2"/>
</dbReference>
<protein>
    <submittedName>
        <fullName evidence="5">SDR family NAD(P)-dependent oxidoreductase</fullName>
    </submittedName>
</protein>
<keyword evidence="6" id="KW-1185">Reference proteome</keyword>
<dbReference type="InterPro" id="IPR036291">
    <property type="entry name" value="NAD(P)-bd_dom_sf"/>
</dbReference>
<evidence type="ECO:0000256" key="2">
    <source>
        <dbReference type="SAM" id="MobiDB-lite"/>
    </source>
</evidence>
<evidence type="ECO:0000256" key="1">
    <source>
        <dbReference type="ARBA" id="ARBA00007430"/>
    </source>
</evidence>
<keyword evidence="3" id="KW-0472">Membrane</keyword>
<feature type="transmembrane region" description="Helical" evidence="3">
    <location>
        <begin position="89"/>
        <end position="110"/>
    </location>
</feature>
<feature type="transmembrane region" description="Helical" evidence="3">
    <location>
        <begin position="56"/>
        <end position="77"/>
    </location>
</feature>
<evidence type="ECO:0000313" key="5">
    <source>
        <dbReference type="EMBL" id="UVI35780.1"/>
    </source>
</evidence>
<gene>
    <name evidence="5" type="ORF">L1F31_16945</name>
</gene>
<dbReference type="PANTHER" id="PTHR43318">
    <property type="entry name" value="UDP-N-ACETYLGLUCOSAMINE 4,6-DEHYDRATASE"/>
    <property type="match status" value="1"/>
</dbReference>
<dbReference type="InterPro" id="IPR051203">
    <property type="entry name" value="Polysaccharide_Synthase-Rel"/>
</dbReference>
<evidence type="ECO:0000259" key="4">
    <source>
        <dbReference type="Pfam" id="PF02719"/>
    </source>
</evidence>
<dbReference type="Proteomes" id="UP001064879">
    <property type="component" value="Chromosome"/>
</dbReference>
<evidence type="ECO:0000256" key="3">
    <source>
        <dbReference type="SAM" id="Phobius"/>
    </source>
</evidence>
<dbReference type="CDD" id="cd05237">
    <property type="entry name" value="UDP_invert_4-6DH_SDR_e"/>
    <property type="match status" value="1"/>
</dbReference>
<organism evidence="5 6">
    <name type="scientific">Brevibacterium spongiae</name>
    <dbReference type="NCBI Taxonomy" id="2909672"/>
    <lineage>
        <taxon>Bacteria</taxon>
        <taxon>Bacillati</taxon>
        <taxon>Actinomycetota</taxon>
        <taxon>Actinomycetes</taxon>
        <taxon>Micrococcales</taxon>
        <taxon>Brevibacteriaceae</taxon>
        <taxon>Brevibacterium</taxon>
    </lineage>
</organism>